<dbReference type="Proteomes" id="UP000274756">
    <property type="component" value="Unassembled WGS sequence"/>
</dbReference>
<feature type="domain" description="Syndetin C-terminal" evidence="4">
    <location>
        <begin position="663"/>
        <end position="867"/>
    </location>
</feature>
<proteinExistence type="predicted"/>
<keyword evidence="3" id="KW-0175">Coiled coil</keyword>
<evidence type="ECO:0000256" key="2">
    <source>
        <dbReference type="ARBA" id="ARBA00022927"/>
    </source>
</evidence>
<evidence type="ECO:0000256" key="1">
    <source>
        <dbReference type="ARBA" id="ARBA00022448"/>
    </source>
</evidence>
<dbReference type="InterPro" id="IPR019514">
    <property type="entry name" value="Syndetin_C"/>
</dbReference>
<dbReference type="Pfam" id="PF10475">
    <property type="entry name" value="Vps54_N"/>
    <property type="match status" value="1"/>
</dbReference>
<dbReference type="InterPro" id="IPR040047">
    <property type="entry name" value="VPS50"/>
</dbReference>
<reference evidence="9" key="1">
    <citation type="submission" date="2017-02" db="UniProtKB">
        <authorList>
            <consortium name="WormBaseParasite"/>
        </authorList>
    </citation>
    <scope>IDENTIFICATION</scope>
</reference>
<evidence type="ECO:0000313" key="9">
    <source>
        <dbReference type="WBParaSite" id="DME_0000601601-mRNA-1"/>
    </source>
</evidence>
<organism evidence="7 9">
    <name type="scientific">Dracunculus medinensis</name>
    <name type="common">Guinea worm</name>
    <dbReference type="NCBI Taxonomy" id="318479"/>
    <lineage>
        <taxon>Eukaryota</taxon>
        <taxon>Metazoa</taxon>
        <taxon>Ecdysozoa</taxon>
        <taxon>Nematoda</taxon>
        <taxon>Chromadorea</taxon>
        <taxon>Rhabditida</taxon>
        <taxon>Spirurina</taxon>
        <taxon>Dracunculoidea</taxon>
        <taxon>Dracunculidae</taxon>
        <taxon>Dracunculus</taxon>
    </lineage>
</organism>
<dbReference type="GO" id="GO:0042147">
    <property type="term" value="P:retrograde transport, endosome to Golgi"/>
    <property type="evidence" value="ECO:0007669"/>
    <property type="project" value="InterPro"/>
</dbReference>
<reference evidence="6 8" key="2">
    <citation type="submission" date="2018-11" db="EMBL/GenBank/DDBJ databases">
        <authorList>
            <consortium name="Pathogen Informatics"/>
        </authorList>
    </citation>
    <scope>NUCLEOTIDE SEQUENCE [LARGE SCALE GENOMIC DNA]</scope>
</reference>
<evidence type="ECO:0000313" key="6">
    <source>
        <dbReference type="EMBL" id="VDN50982.1"/>
    </source>
</evidence>
<sequence length="886" mass="102565">MSFQLRHFSDYGLQMESIDNLSVYDSSFLEQMTAVPKLQTRCLPVTDPVKEAEIIESIAAAYFVEEDFDATNYELKKLLNLELLPEDLMREMDLLKRQLQVVSKRISSMIIANSVSYSTQLKNIDGIHDDLTSLIQTIAEIRRNIGLIKSENRNKLKILANHRNRKFLHRLKSSLNAIRTLYETEFQLKDLIQEENFFAAIRLYNEARKAAFTYNHFKCIRDLMEKLSETMHEIEYGLDNALASLTVIFDPDRYSSIFSAYEMLNRTTEAATKIINFTHATIENSSRTVISNFLIHRIADNELNNLSYEQLCENVCTDSTLDCVRELGFVVCKILFTFHLIMRYHVDDDERLQCTDENKDEIRSAQKILRNSAHSIFKTACMKYNILLCCQDLSTLNFDHFLDIVDMSARFRHFGRKYFGNSCTEVSVTLEKHIHLYFGRYHHDKMEELRMFLESEAFAPCPLPQRFTIFDLQEFAFLKGSLECCDNNDETIFDMNDELNLGEQLDFEVIGDFVQNPFATEADSFSCSRNMANIISNLAIPESNDDWLQESENQLNPPIISNAALNLLRFFGRYIRMTFMLDSVAEQAVASIMQLFDYFFYSLCTLFSADSEGLNLRSERLTKVLSKIEKDIIIVSSSTTEIKLGLAPCTLSSAIRLYDSNCLFALAERIVSVQSLVFIAKHLDIIRPVVESLVKNDIRMSELREFYSSILNLVNDAGCSIYSCVAVKAINYRQLIVRVSSTRWDLNELQSQHSAYVDSLLQDLEAFKKRLEMINEYLPLSKDIINTVWDIVINCSFKALVQGYSESGKKCSSEGRALMQLDLQQLISRIEQICNIHPVPHKAYVENYIKAYYLPESSFEQWIQQHSMPERLRVPGFEYRERQPYR</sequence>
<keyword evidence="2" id="KW-0653">Protein transport</keyword>
<dbReference type="PANTHER" id="PTHR13258:SF0">
    <property type="entry name" value="SYNDETIN"/>
    <property type="match status" value="1"/>
</dbReference>
<evidence type="ECO:0000256" key="3">
    <source>
        <dbReference type="ARBA" id="ARBA00023054"/>
    </source>
</evidence>
<protein>
    <submittedName>
        <fullName evidence="9">Vps54_N domain-containing protein</fullName>
    </submittedName>
</protein>
<gene>
    <name evidence="6" type="ORF">DME_LOCUS955</name>
</gene>
<dbReference type="GO" id="GO:0032456">
    <property type="term" value="P:endocytic recycling"/>
    <property type="evidence" value="ECO:0007669"/>
    <property type="project" value="InterPro"/>
</dbReference>
<dbReference type="EMBL" id="UYYG01000011">
    <property type="protein sequence ID" value="VDN50982.1"/>
    <property type="molecule type" value="Genomic_DNA"/>
</dbReference>
<name>A0A0N4UF26_DRAME</name>
<evidence type="ECO:0000313" key="8">
    <source>
        <dbReference type="Proteomes" id="UP000274756"/>
    </source>
</evidence>
<evidence type="ECO:0000313" key="7">
    <source>
        <dbReference type="Proteomes" id="UP000038040"/>
    </source>
</evidence>
<dbReference type="WBParaSite" id="DME_0000601601-mRNA-1">
    <property type="protein sequence ID" value="DME_0000601601-mRNA-1"/>
    <property type="gene ID" value="DME_0000601601"/>
</dbReference>
<dbReference type="AlphaFoldDB" id="A0A0N4UF26"/>
<keyword evidence="1" id="KW-0813">Transport</keyword>
<dbReference type="GO" id="GO:0015031">
    <property type="term" value="P:protein transport"/>
    <property type="evidence" value="ECO:0007669"/>
    <property type="project" value="UniProtKB-KW"/>
</dbReference>
<evidence type="ECO:0000259" key="5">
    <source>
        <dbReference type="Pfam" id="PF10475"/>
    </source>
</evidence>
<dbReference type="Pfam" id="PF10474">
    <property type="entry name" value="Syndetin_C"/>
    <property type="match status" value="1"/>
</dbReference>
<accession>A0A0N4UF26</accession>
<dbReference type="OrthoDB" id="10263345at2759"/>
<dbReference type="GO" id="GO:0000149">
    <property type="term" value="F:SNARE binding"/>
    <property type="evidence" value="ECO:0007669"/>
    <property type="project" value="TreeGrafter"/>
</dbReference>
<dbReference type="STRING" id="318479.A0A0N4UF26"/>
<dbReference type="GO" id="GO:1990745">
    <property type="term" value="C:EARP complex"/>
    <property type="evidence" value="ECO:0007669"/>
    <property type="project" value="InterPro"/>
</dbReference>
<keyword evidence="8" id="KW-1185">Reference proteome</keyword>
<dbReference type="InterPro" id="IPR019515">
    <property type="entry name" value="VPS54_N"/>
</dbReference>
<feature type="domain" description="Vacuolar protein sorting-associated protein 54 N-terminal" evidence="5">
    <location>
        <begin position="55"/>
        <end position="344"/>
    </location>
</feature>
<dbReference type="GO" id="GO:0005829">
    <property type="term" value="C:cytosol"/>
    <property type="evidence" value="ECO:0007669"/>
    <property type="project" value="GOC"/>
</dbReference>
<evidence type="ECO:0000259" key="4">
    <source>
        <dbReference type="Pfam" id="PF10474"/>
    </source>
</evidence>
<dbReference type="PANTHER" id="PTHR13258">
    <property type="entry name" value="SYNDETIN"/>
    <property type="match status" value="1"/>
</dbReference>
<dbReference type="Proteomes" id="UP000038040">
    <property type="component" value="Unplaced"/>
</dbReference>